<comment type="caution">
    <text evidence="2">The sequence shown here is derived from an EMBL/GenBank/DDBJ whole genome shotgun (WGS) entry which is preliminary data.</text>
</comment>
<keyword evidence="3" id="KW-1185">Reference proteome</keyword>
<dbReference type="EMBL" id="CAJPWZ010000788">
    <property type="protein sequence ID" value="CAG2200885.1"/>
    <property type="molecule type" value="Genomic_DNA"/>
</dbReference>
<organism evidence="2 3">
    <name type="scientific">Mytilus edulis</name>
    <name type="common">Blue mussel</name>
    <dbReference type="NCBI Taxonomy" id="6550"/>
    <lineage>
        <taxon>Eukaryota</taxon>
        <taxon>Metazoa</taxon>
        <taxon>Spiralia</taxon>
        <taxon>Lophotrochozoa</taxon>
        <taxon>Mollusca</taxon>
        <taxon>Bivalvia</taxon>
        <taxon>Autobranchia</taxon>
        <taxon>Pteriomorphia</taxon>
        <taxon>Mytilida</taxon>
        <taxon>Mytiloidea</taxon>
        <taxon>Mytilidae</taxon>
        <taxon>Mytilinae</taxon>
        <taxon>Mytilus</taxon>
    </lineage>
</organism>
<name>A0A8S3QWT7_MYTED</name>
<feature type="region of interest" description="Disordered" evidence="1">
    <location>
        <begin position="128"/>
        <end position="184"/>
    </location>
</feature>
<evidence type="ECO:0000313" key="2">
    <source>
        <dbReference type="EMBL" id="CAG2200885.1"/>
    </source>
</evidence>
<sequence length="184" mass="21622">MFVQRLRNIFNKNRKQQRKEIALIMFVQRLRNIFNKNRKQQRKEIALIMFVQRLRHIFNKNRVVPFSEPGSCSVSSVISNTTVIISQNDQNKSRRLSTEERTCQTALNKPCIDLNPTPLLDNVEFNNDDLPSTRDNPNRLRDIQGKGGDNPNRLRDIQVKKEKQTRPTKKGPSVYATFREKEEK</sequence>
<dbReference type="AlphaFoldDB" id="A0A8S3QWT7"/>
<accession>A0A8S3QWT7</accession>
<proteinExistence type="predicted"/>
<gene>
    <name evidence="2" type="ORF">MEDL_15525</name>
</gene>
<reference evidence="2" key="1">
    <citation type="submission" date="2021-03" db="EMBL/GenBank/DDBJ databases">
        <authorList>
            <person name="Bekaert M."/>
        </authorList>
    </citation>
    <scope>NUCLEOTIDE SEQUENCE</scope>
</reference>
<evidence type="ECO:0000313" key="3">
    <source>
        <dbReference type="Proteomes" id="UP000683360"/>
    </source>
</evidence>
<dbReference type="Proteomes" id="UP000683360">
    <property type="component" value="Unassembled WGS sequence"/>
</dbReference>
<evidence type="ECO:0000256" key="1">
    <source>
        <dbReference type="SAM" id="MobiDB-lite"/>
    </source>
</evidence>
<feature type="compositionally biased region" description="Basic and acidic residues" evidence="1">
    <location>
        <begin position="152"/>
        <end position="165"/>
    </location>
</feature>
<protein>
    <submittedName>
        <fullName evidence="2">Uncharacterized protein</fullName>
    </submittedName>
</protein>